<feature type="transmembrane region" description="Helical" evidence="1">
    <location>
        <begin position="6"/>
        <end position="25"/>
    </location>
</feature>
<comment type="caution">
    <text evidence="2">The sequence shown here is derived from an EMBL/GenBank/DDBJ whole genome shotgun (WGS) entry which is preliminary data.</text>
</comment>
<evidence type="ECO:0000313" key="2">
    <source>
        <dbReference type="EMBL" id="MFC6824168.1"/>
    </source>
</evidence>
<dbReference type="Proteomes" id="UP001596408">
    <property type="component" value="Unassembled WGS sequence"/>
</dbReference>
<dbReference type="AlphaFoldDB" id="A0ABD5TU68"/>
<feature type="transmembrane region" description="Helical" evidence="1">
    <location>
        <begin position="32"/>
        <end position="51"/>
    </location>
</feature>
<accession>A0ABD5TU68</accession>
<keyword evidence="1" id="KW-0472">Membrane</keyword>
<name>A0ABD5TU68_9EURY</name>
<dbReference type="EMBL" id="JBHSXH010000009">
    <property type="protein sequence ID" value="MFC6824168.1"/>
    <property type="molecule type" value="Genomic_DNA"/>
</dbReference>
<keyword evidence="1" id="KW-0812">Transmembrane</keyword>
<keyword evidence="3" id="KW-1185">Reference proteome</keyword>
<protein>
    <submittedName>
        <fullName evidence="2">Uncharacterized protein</fullName>
    </submittedName>
</protein>
<reference evidence="2 3" key="1">
    <citation type="journal article" date="2019" name="Int. J. Syst. Evol. Microbiol.">
        <title>The Global Catalogue of Microorganisms (GCM) 10K type strain sequencing project: providing services to taxonomists for standard genome sequencing and annotation.</title>
        <authorList>
            <consortium name="The Broad Institute Genomics Platform"/>
            <consortium name="The Broad Institute Genome Sequencing Center for Infectious Disease"/>
            <person name="Wu L."/>
            <person name="Ma J."/>
        </authorList>
    </citation>
    <scope>NUCLEOTIDE SEQUENCE [LARGE SCALE GENOMIC DNA]</scope>
    <source>
        <strain evidence="2 3">YIM 94188</strain>
    </source>
</reference>
<feature type="transmembrane region" description="Helical" evidence="1">
    <location>
        <begin position="81"/>
        <end position="101"/>
    </location>
</feature>
<proteinExistence type="predicted"/>
<organism evidence="2 3">
    <name type="scientific">Halopelagius fulvigenes</name>
    <dbReference type="NCBI Taxonomy" id="1198324"/>
    <lineage>
        <taxon>Archaea</taxon>
        <taxon>Methanobacteriati</taxon>
        <taxon>Methanobacteriota</taxon>
        <taxon>Stenosarchaea group</taxon>
        <taxon>Halobacteria</taxon>
        <taxon>Halobacteriales</taxon>
        <taxon>Haloferacaceae</taxon>
    </lineage>
</organism>
<sequence length="108" mass="11110">MSLGIGHFAVGAAGALALLLVTGLHRRTHQDGAIAIVSGLWAIVPDVGQVIPGVTSTDGTPLANLFWFHYFLDSHPFTDSAAGSAVFVSALVCAVALLVLIEGNREGT</sequence>
<evidence type="ECO:0000256" key="1">
    <source>
        <dbReference type="SAM" id="Phobius"/>
    </source>
</evidence>
<keyword evidence="1" id="KW-1133">Transmembrane helix</keyword>
<evidence type="ECO:0000313" key="3">
    <source>
        <dbReference type="Proteomes" id="UP001596408"/>
    </source>
</evidence>
<dbReference type="RefSeq" id="WP_379692800.1">
    <property type="nucleotide sequence ID" value="NZ_JBHSXH010000009.1"/>
</dbReference>
<gene>
    <name evidence="2" type="ORF">ACFQEV_04050</name>
</gene>